<feature type="coiled-coil region" evidence="1">
    <location>
        <begin position="159"/>
        <end position="186"/>
    </location>
</feature>
<gene>
    <name evidence="3" type="ORF">F8388_004670</name>
    <name evidence="4" type="ORF">F8388_008861</name>
</gene>
<proteinExistence type="predicted"/>
<evidence type="ECO:0000256" key="1">
    <source>
        <dbReference type="SAM" id="Coils"/>
    </source>
</evidence>
<comment type="caution">
    <text evidence="4">The sequence shown here is derived from an EMBL/GenBank/DDBJ whole genome shotgun (WGS) entry which is preliminary data.</text>
</comment>
<feature type="compositionally biased region" description="Basic residues" evidence="2">
    <location>
        <begin position="430"/>
        <end position="447"/>
    </location>
</feature>
<evidence type="ECO:0000313" key="4">
    <source>
        <dbReference type="EMBL" id="KAF4387227.1"/>
    </source>
</evidence>
<dbReference type="Proteomes" id="UP000525078">
    <property type="component" value="Unassembled WGS sequence"/>
</dbReference>
<dbReference type="EMBL" id="JAATIP010000040">
    <property type="protein sequence ID" value="KAF4387227.1"/>
    <property type="molecule type" value="Genomic_DNA"/>
</dbReference>
<sequence length="447" mass="51225">MVPELDLKPKLEASMRVSFHKDNITTIQQDPDDSFLPCLSNYKDDIFEMEESLVQQTTEPNGGDNEELDIIGDTYSCDDGLIESNRADVIESSSSSSFGDSVSERENSPKLDGDEVQSRLRSDRASISEYDEYYDAFRLRKKKMTPHWRMYIRPIMWRCKWMELQIKELRSQAMKYDRELEKYDDRKQREFDTYTPEGFGSKSLPFSSQIKRNKVMKRKKRKRVEQTIDLVPYMSQHNFFSYYESKSPAPVSAPMEDNSSTLGKASYDNDEFGTTSSFEFQDGDDHYDAILLDIEKLRLRVQKLIPRVKKMVSENSEKISSINKLNIVAPCNGLTSSAQNTVPPENRNGLLILKSAVSSHGEVTPHSEMTTEDEVLIDNEQAKEELHDFKKLRDQLAEKPDGSTGEQKAIPTLSEAVSPLKAAVQNVKSNAKKRYRGKRKAKTGSRR</sequence>
<name>A0A7J6GWC2_CANSA</name>
<evidence type="ECO:0000313" key="5">
    <source>
        <dbReference type="Proteomes" id="UP000525078"/>
    </source>
</evidence>
<dbReference type="EMBL" id="JAATIP010000346">
    <property type="protein sequence ID" value="KAF4351140.1"/>
    <property type="molecule type" value="Genomic_DNA"/>
</dbReference>
<organism evidence="4 5">
    <name type="scientific">Cannabis sativa</name>
    <name type="common">Hemp</name>
    <name type="synonym">Marijuana</name>
    <dbReference type="NCBI Taxonomy" id="3483"/>
    <lineage>
        <taxon>Eukaryota</taxon>
        <taxon>Viridiplantae</taxon>
        <taxon>Streptophyta</taxon>
        <taxon>Embryophyta</taxon>
        <taxon>Tracheophyta</taxon>
        <taxon>Spermatophyta</taxon>
        <taxon>Magnoliopsida</taxon>
        <taxon>eudicotyledons</taxon>
        <taxon>Gunneridae</taxon>
        <taxon>Pentapetalae</taxon>
        <taxon>rosids</taxon>
        <taxon>fabids</taxon>
        <taxon>Rosales</taxon>
        <taxon>Cannabaceae</taxon>
        <taxon>Cannabis</taxon>
    </lineage>
</organism>
<feature type="region of interest" description="Disordered" evidence="2">
    <location>
        <begin position="394"/>
        <end position="414"/>
    </location>
</feature>
<evidence type="ECO:0000313" key="3">
    <source>
        <dbReference type="EMBL" id="KAF4351140.1"/>
    </source>
</evidence>
<accession>A0A7J6GWC2</accession>
<feature type="compositionally biased region" description="Low complexity" evidence="2">
    <location>
        <begin position="92"/>
        <end position="101"/>
    </location>
</feature>
<feature type="compositionally biased region" description="Basic and acidic residues" evidence="2">
    <location>
        <begin position="102"/>
        <end position="122"/>
    </location>
</feature>
<dbReference type="AlphaFoldDB" id="A0A7J6GWC2"/>
<protein>
    <submittedName>
        <fullName evidence="4">Uncharacterized protein</fullName>
    </submittedName>
</protein>
<keyword evidence="1" id="KW-0175">Coiled coil</keyword>
<feature type="region of interest" description="Disordered" evidence="2">
    <location>
        <begin position="426"/>
        <end position="447"/>
    </location>
</feature>
<reference evidence="4 5" key="1">
    <citation type="journal article" date="2020" name="bioRxiv">
        <title>Sequence and annotation of 42 cannabis genomes reveals extensive copy number variation in cannabinoid synthesis and pathogen resistance genes.</title>
        <authorList>
            <person name="Mckernan K.J."/>
            <person name="Helbert Y."/>
            <person name="Kane L.T."/>
            <person name="Ebling H."/>
            <person name="Zhang L."/>
            <person name="Liu B."/>
            <person name="Eaton Z."/>
            <person name="Mclaughlin S."/>
            <person name="Kingan S."/>
            <person name="Baybayan P."/>
            <person name="Concepcion G."/>
            <person name="Jordan M."/>
            <person name="Riva A."/>
            <person name="Barbazuk W."/>
            <person name="Harkins T."/>
        </authorList>
    </citation>
    <scope>NUCLEOTIDE SEQUENCE [LARGE SCALE GENOMIC DNA]</scope>
    <source>
        <strain evidence="5">cv. Jamaican Lion 4</strain>
        <strain evidence="4">Mother</strain>
        <tissue evidence="4">Leaf</tissue>
    </source>
</reference>
<feature type="region of interest" description="Disordered" evidence="2">
    <location>
        <begin position="91"/>
        <end position="122"/>
    </location>
</feature>
<dbReference type="PANTHER" id="PTHR34057:SF10">
    <property type="entry name" value="TRANSPOSASE, PTTA_EN_SPM, PLANT"/>
    <property type="match status" value="1"/>
</dbReference>
<evidence type="ECO:0000256" key="2">
    <source>
        <dbReference type="SAM" id="MobiDB-lite"/>
    </source>
</evidence>
<dbReference type="PANTHER" id="PTHR34057">
    <property type="entry name" value="ELONGATION FACTOR"/>
    <property type="match status" value="1"/>
</dbReference>